<dbReference type="OrthoDB" id="4468602at2759"/>
<evidence type="ECO:0000313" key="2">
    <source>
        <dbReference type="Proteomes" id="UP000248423"/>
    </source>
</evidence>
<name>A0A319E8I4_ASPSB</name>
<evidence type="ECO:0008006" key="3">
    <source>
        <dbReference type="Google" id="ProtNLM"/>
    </source>
</evidence>
<dbReference type="EMBL" id="KZ826369">
    <property type="protein sequence ID" value="PYI04425.1"/>
    <property type="molecule type" value="Genomic_DNA"/>
</dbReference>
<reference evidence="1 2" key="1">
    <citation type="submission" date="2018-02" db="EMBL/GenBank/DDBJ databases">
        <title>The genomes of Aspergillus section Nigri reveals drivers in fungal speciation.</title>
        <authorList>
            <consortium name="DOE Joint Genome Institute"/>
            <person name="Vesth T.C."/>
            <person name="Nybo J."/>
            <person name="Theobald S."/>
            <person name="Brandl J."/>
            <person name="Frisvad J.C."/>
            <person name="Nielsen K.F."/>
            <person name="Lyhne E.K."/>
            <person name="Kogle M.E."/>
            <person name="Kuo A."/>
            <person name="Riley R."/>
            <person name="Clum A."/>
            <person name="Nolan M."/>
            <person name="Lipzen A."/>
            <person name="Salamov A."/>
            <person name="Henrissat B."/>
            <person name="Wiebenga A."/>
            <person name="De vries R.P."/>
            <person name="Grigoriev I.V."/>
            <person name="Mortensen U.H."/>
            <person name="Andersen M.R."/>
            <person name="Baker S.E."/>
        </authorList>
    </citation>
    <scope>NUCLEOTIDE SEQUENCE [LARGE SCALE GENOMIC DNA]</scope>
    <source>
        <strain evidence="1 2">CBS 121057</strain>
    </source>
</reference>
<gene>
    <name evidence="1" type="ORF">BO78DRAFT_409054</name>
</gene>
<organism evidence="1 2">
    <name type="scientific">Aspergillus sclerotiicarbonarius (strain CBS 121057 / IBT 28362)</name>
    <dbReference type="NCBI Taxonomy" id="1448318"/>
    <lineage>
        <taxon>Eukaryota</taxon>
        <taxon>Fungi</taxon>
        <taxon>Dikarya</taxon>
        <taxon>Ascomycota</taxon>
        <taxon>Pezizomycotina</taxon>
        <taxon>Eurotiomycetes</taxon>
        <taxon>Eurotiomycetidae</taxon>
        <taxon>Eurotiales</taxon>
        <taxon>Aspergillaceae</taxon>
        <taxon>Aspergillus</taxon>
        <taxon>Aspergillus subgen. Circumdati</taxon>
    </lineage>
</organism>
<proteinExistence type="predicted"/>
<protein>
    <recommendedName>
        <fullName evidence="3">SnoaL-like domain-containing protein</fullName>
    </recommendedName>
</protein>
<keyword evidence="2" id="KW-1185">Reference proteome</keyword>
<evidence type="ECO:0000313" key="1">
    <source>
        <dbReference type="EMBL" id="PYI04425.1"/>
    </source>
</evidence>
<accession>A0A319E8I4</accession>
<dbReference type="VEuPathDB" id="FungiDB:BO78DRAFT_409054"/>
<dbReference type="Proteomes" id="UP000248423">
    <property type="component" value="Unassembled WGS sequence"/>
</dbReference>
<dbReference type="AlphaFoldDB" id="A0A319E8I4"/>
<sequence>MTTTKKEEVVIPLLFYVQRIQRLIYEIPSDEEAMALVTENFSPNTVFEWNSETIDLDEFKKFVQGWRSGYTLLDLEFHEAVTTPDTNDEKGRGGTIGFGMKGRVLGKDDGEIYEGKLQ</sequence>